<evidence type="ECO:0000313" key="5">
    <source>
        <dbReference type="EMBL" id="AYF26954.1"/>
    </source>
</evidence>
<proteinExistence type="predicted"/>
<dbReference type="InterPro" id="IPR002514">
    <property type="entry name" value="Transposase_8"/>
</dbReference>
<dbReference type="Gene3D" id="1.10.10.60">
    <property type="entry name" value="Homeodomain-like"/>
    <property type="match status" value="1"/>
</dbReference>
<dbReference type="InterPro" id="IPR050900">
    <property type="entry name" value="Transposase_IS3/IS150/IS904"/>
</dbReference>
<dbReference type="KEGG" id="mtua:CSH63_05285"/>
<dbReference type="PROSITE" id="PS50994">
    <property type="entry name" value="INTEGRASE"/>
    <property type="match status" value="1"/>
</dbReference>
<dbReference type="GO" id="GO:0015074">
    <property type="term" value="P:DNA integration"/>
    <property type="evidence" value="ECO:0007669"/>
    <property type="project" value="InterPro"/>
</dbReference>
<dbReference type="EMBL" id="CP024087">
    <property type="protein sequence ID" value="AYF26873.1"/>
    <property type="molecule type" value="Genomic_DNA"/>
</dbReference>
<evidence type="ECO:0000259" key="2">
    <source>
        <dbReference type="PROSITE" id="PS50994"/>
    </source>
</evidence>
<feature type="coiled-coil region" evidence="1">
    <location>
        <begin position="58"/>
        <end position="85"/>
    </location>
</feature>
<dbReference type="KEGG" id="mtua:CSH63_05075"/>
<dbReference type="PANTHER" id="PTHR46889">
    <property type="entry name" value="TRANSPOSASE INSF FOR INSERTION SEQUENCE IS3B-RELATED"/>
    <property type="match status" value="1"/>
</dbReference>
<sequence length="388" mass="43959">MPKPYPREFRGDVVRVARDREPGVTVEQVAKDFGVHPMTLFKWLRQADIDSGTTPGTASTESAELREARKRIRLLEQENEVLRRAAAYLSQAHLPKRLYPLVSELAADGIPVAVTCRVLKIARQPYYRWLARPVTSAEEAAAYRANALFDAHRDDPEFGYRFLVDEARDAGQPMADRTAWRICSGNGWWSAFGKRKRRGKGGKVGPPVHDDLVQRDFTADGPNRLWLADITEHHTAEGKLYLCAIKDVWSHRIVGYSIDSRMKSRLAVTALDNAAARRAGLDGCILHTDRGSQFRSRKFVRALHRHLMAGSMGRVGAAGDNAAMESFFGLLQNNVLNRRSWATRQQLRIAIVTWIERTYHRRRRQRSLSRLTPVEFETIMHPPASQAA</sequence>
<evidence type="ECO:0000313" key="6">
    <source>
        <dbReference type="Proteomes" id="UP000267804"/>
    </source>
</evidence>
<dbReference type="KEGG" id="mtua:CSH63_05790"/>
<dbReference type="EMBL" id="CP024087">
    <property type="protein sequence ID" value="AYF26954.1"/>
    <property type="molecule type" value="Genomic_DNA"/>
</dbReference>
<dbReference type="Gene3D" id="3.30.420.10">
    <property type="entry name" value="Ribonuclease H-like superfamily/Ribonuclease H"/>
    <property type="match status" value="1"/>
</dbReference>
<dbReference type="EMBL" id="CP024087">
    <property type="protein sequence ID" value="AYF26838.1"/>
    <property type="molecule type" value="Genomic_DNA"/>
</dbReference>
<dbReference type="Pfam" id="PF13333">
    <property type="entry name" value="rve_2"/>
    <property type="match status" value="1"/>
</dbReference>
<dbReference type="GO" id="GO:0006313">
    <property type="term" value="P:DNA transposition"/>
    <property type="evidence" value="ECO:0007669"/>
    <property type="project" value="InterPro"/>
</dbReference>
<dbReference type="GO" id="GO:0003677">
    <property type="term" value="F:DNA binding"/>
    <property type="evidence" value="ECO:0007669"/>
    <property type="project" value="InterPro"/>
</dbReference>
<dbReference type="SUPFAM" id="SSF53098">
    <property type="entry name" value="Ribonuclease H-like"/>
    <property type="match status" value="1"/>
</dbReference>
<dbReference type="Pfam" id="PF01527">
    <property type="entry name" value="HTH_Tnp_1"/>
    <property type="match status" value="1"/>
</dbReference>
<dbReference type="RefSeq" id="WP_120569249.1">
    <property type="nucleotide sequence ID" value="NZ_CP024087.1"/>
</dbReference>
<gene>
    <name evidence="3" type="ORF">CSH63_05075</name>
    <name evidence="4" type="ORF">CSH63_05285</name>
    <name evidence="5" type="ORF">CSH63_05790</name>
</gene>
<dbReference type="NCBIfam" id="NF033516">
    <property type="entry name" value="transpos_IS3"/>
    <property type="match status" value="1"/>
</dbReference>
<reference evidence="4 6" key="1">
    <citation type="submission" date="2017-10" db="EMBL/GenBank/DDBJ databases">
        <title>Integration of genomic and chemical information greatly accelerates assignment of the full stereostructure of myelolactone, a potent inhibitor of myeloma from a marine-derived Micromonospora.</title>
        <authorList>
            <person name="Kim M.C."/>
            <person name="Machado H."/>
            <person name="Jensen P.R."/>
            <person name="Fenical W."/>
        </authorList>
    </citation>
    <scope>NUCLEOTIDE SEQUENCE [LARGE SCALE GENOMIC DNA]</scope>
    <source>
        <strain evidence="4 6">CNY-010</strain>
    </source>
</reference>
<organism evidence="4 6">
    <name type="scientific">Micromonospora tulbaghiae</name>
    <dbReference type="NCBI Taxonomy" id="479978"/>
    <lineage>
        <taxon>Bacteria</taxon>
        <taxon>Bacillati</taxon>
        <taxon>Actinomycetota</taxon>
        <taxon>Actinomycetes</taxon>
        <taxon>Micromonosporales</taxon>
        <taxon>Micromonosporaceae</taxon>
        <taxon>Micromonospora</taxon>
    </lineage>
</organism>
<evidence type="ECO:0000256" key="1">
    <source>
        <dbReference type="SAM" id="Coils"/>
    </source>
</evidence>
<dbReference type="PANTHER" id="PTHR46889:SF4">
    <property type="entry name" value="TRANSPOSASE INSO FOR INSERTION SEQUENCE ELEMENT IS911B-RELATED"/>
    <property type="match status" value="1"/>
</dbReference>
<name>A0A386WFK8_9ACTN</name>
<dbReference type="AlphaFoldDB" id="A0A386WFK8"/>
<keyword evidence="1" id="KW-0175">Coiled coil</keyword>
<accession>A0A386WFK8</accession>
<dbReference type="Pfam" id="PF00665">
    <property type="entry name" value="rve"/>
    <property type="match status" value="1"/>
</dbReference>
<dbReference type="InterPro" id="IPR036397">
    <property type="entry name" value="RNaseH_sf"/>
</dbReference>
<dbReference type="InterPro" id="IPR012337">
    <property type="entry name" value="RNaseH-like_sf"/>
</dbReference>
<evidence type="ECO:0000313" key="3">
    <source>
        <dbReference type="EMBL" id="AYF26838.1"/>
    </source>
</evidence>
<feature type="domain" description="Integrase catalytic" evidence="2">
    <location>
        <begin position="218"/>
        <end position="381"/>
    </location>
</feature>
<dbReference type="Proteomes" id="UP000267804">
    <property type="component" value="Chromosome"/>
</dbReference>
<dbReference type="GO" id="GO:0004803">
    <property type="term" value="F:transposase activity"/>
    <property type="evidence" value="ECO:0007669"/>
    <property type="project" value="InterPro"/>
</dbReference>
<dbReference type="InterPro" id="IPR009057">
    <property type="entry name" value="Homeodomain-like_sf"/>
</dbReference>
<evidence type="ECO:0000313" key="4">
    <source>
        <dbReference type="EMBL" id="AYF26873.1"/>
    </source>
</evidence>
<dbReference type="SUPFAM" id="SSF46689">
    <property type="entry name" value="Homeodomain-like"/>
    <property type="match status" value="1"/>
</dbReference>
<dbReference type="InterPro" id="IPR048020">
    <property type="entry name" value="Transpos_IS3"/>
</dbReference>
<dbReference type="InterPro" id="IPR001584">
    <property type="entry name" value="Integrase_cat-core"/>
</dbReference>
<protein>
    <submittedName>
        <fullName evidence="4">Transposase</fullName>
    </submittedName>
</protein>